<feature type="transmembrane region" description="Helical" evidence="6">
    <location>
        <begin position="104"/>
        <end position="123"/>
    </location>
</feature>
<evidence type="ECO:0000256" key="2">
    <source>
        <dbReference type="ARBA" id="ARBA00008924"/>
    </source>
</evidence>
<sequence length="397" mass="45072">MVEASKHWFEKACSNAPCNTLIHPWTQKCTDATASMLMSCIRGSYKFYAMVYLIQILMKGKKLSKQEMIEQFKLYLKSGIFGLTVGSSFVTLNCIFRALFFSKFSYYTTVLLPCTVSGLAVYFEPPYRRVLVVNLFVNLVFEYWLRTLEMKGWLRRSPGKETFIFMLGSAAFFYLMRLERENTKRTPLFWFFTPPRVSKEVGEPVKGIKGRSPACPHKGNCINYVLKGTAQLFGVGCLMTMLRTIIPRILTPTKALKSLRLSHLKLGLFFGGYIGIYRLVICLLCRTYGKDSALYAVPAGFLAGAAFRASPSTPIALAPLTSSFQILGSWAYQKGMIPEHWPVVELLYCLCQGLLFHARVMHEDVCPRYIINLMHTVTSSKADEIQAAFIQRILRTL</sequence>
<evidence type="ECO:0000256" key="4">
    <source>
        <dbReference type="ARBA" id="ARBA00022989"/>
    </source>
</evidence>
<organism evidence="8 9">
    <name type="scientific">Parnassius apollo</name>
    <name type="common">Apollo butterfly</name>
    <name type="synonym">Papilio apollo</name>
    <dbReference type="NCBI Taxonomy" id="110799"/>
    <lineage>
        <taxon>Eukaryota</taxon>
        <taxon>Metazoa</taxon>
        <taxon>Ecdysozoa</taxon>
        <taxon>Arthropoda</taxon>
        <taxon>Hexapoda</taxon>
        <taxon>Insecta</taxon>
        <taxon>Pterygota</taxon>
        <taxon>Neoptera</taxon>
        <taxon>Endopterygota</taxon>
        <taxon>Lepidoptera</taxon>
        <taxon>Glossata</taxon>
        <taxon>Ditrysia</taxon>
        <taxon>Papilionoidea</taxon>
        <taxon>Papilionidae</taxon>
        <taxon>Parnassiinae</taxon>
        <taxon>Parnassini</taxon>
        <taxon>Parnassius</taxon>
        <taxon>Parnassius</taxon>
    </lineage>
</organism>
<dbReference type="GO" id="GO:0012505">
    <property type="term" value="C:endomembrane system"/>
    <property type="evidence" value="ECO:0007669"/>
    <property type="project" value="UniProtKB-SubCell"/>
</dbReference>
<dbReference type="PANTHER" id="PTHR12459">
    <property type="entry name" value="TRANSMEMBRANE PROTEIN 135-RELATED"/>
    <property type="match status" value="1"/>
</dbReference>
<evidence type="ECO:0000313" key="8">
    <source>
        <dbReference type="EMBL" id="CAG4969948.1"/>
    </source>
</evidence>
<gene>
    <name evidence="8" type="ORF">PAPOLLO_LOCUS8202</name>
</gene>
<evidence type="ECO:0000259" key="7">
    <source>
        <dbReference type="Pfam" id="PF15982"/>
    </source>
</evidence>
<feature type="transmembrane region" description="Helical" evidence="6">
    <location>
        <begin position="130"/>
        <end position="146"/>
    </location>
</feature>
<reference evidence="8" key="1">
    <citation type="submission" date="2021-04" db="EMBL/GenBank/DDBJ databases">
        <authorList>
            <person name="Tunstrom K."/>
        </authorList>
    </citation>
    <scope>NUCLEOTIDE SEQUENCE</scope>
</reference>
<evidence type="ECO:0000256" key="1">
    <source>
        <dbReference type="ARBA" id="ARBA00004127"/>
    </source>
</evidence>
<dbReference type="InterPro" id="IPR031926">
    <property type="entry name" value="TMEM135_N"/>
</dbReference>
<comment type="subcellular location">
    <subcellularLocation>
        <location evidence="1">Endomembrane system</location>
        <topology evidence="1">Multi-pass membrane protein</topology>
    </subcellularLocation>
</comment>
<comment type="similarity">
    <text evidence="2">Belongs to the TMEM135 family.</text>
</comment>
<feature type="transmembrane region" description="Helical" evidence="6">
    <location>
        <begin position="34"/>
        <end position="54"/>
    </location>
</feature>
<accession>A0A8S3WMX2</accession>
<evidence type="ECO:0000256" key="3">
    <source>
        <dbReference type="ARBA" id="ARBA00022692"/>
    </source>
</evidence>
<evidence type="ECO:0000256" key="6">
    <source>
        <dbReference type="SAM" id="Phobius"/>
    </source>
</evidence>
<dbReference type="EMBL" id="CAJQZP010000585">
    <property type="protein sequence ID" value="CAG4969948.1"/>
    <property type="molecule type" value="Genomic_DNA"/>
</dbReference>
<keyword evidence="5 6" id="KW-0472">Membrane</keyword>
<comment type="caution">
    <text evidence="8">The sequence shown here is derived from an EMBL/GenBank/DDBJ whole genome shotgun (WGS) entry which is preliminary data.</text>
</comment>
<protein>
    <submittedName>
        <fullName evidence="8">(apollo) hypothetical protein</fullName>
    </submittedName>
</protein>
<proteinExistence type="inferred from homology"/>
<keyword evidence="9" id="KW-1185">Reference proteome</keyword>
<keyword evidence="4 6" id="KW-1133">Transmembrane helix</keyword>
<dbReference type="InterPro" id="IPR026749">
    <property type="entry name" value="Tmem135"/>
</dbReference>
<keyword evidence="3 6" id="KW-0812">Transmembrane</keyword>
<feature type="transmembrane region" description="Helical" evidence="6">
    <location>
        <begin position="266"/>
        <end position="285"/>
    </location>
</feature>
<dbReference type="Proteomes" id="UP000691718">
    <property type="component" value="Unassembled WGS sequence"/>
</dbReference>
<feature type="transmembrane region" description="Helical" evidence="6">
    <location>
        <begin position="224"/>
        <end position="246"/>
    </location>
</feature>
<dbReference type="OrthoDB" id="291792at2759"/>
<feature type="transmembrane region" description="Helical" evidence="6">
    <location>
        <begin position="74"/>
        <end position="98"/>
    </location>
</feature>
<dbReference type="AlphaFoldDB" id="A0A8S3WMX2"/>
<evidence type="ECO:0000313" key="9">
    <source>
        <dbReference type="Proteomes" id="UP000691718"/>
    </source>
</evidence>
<dbReference type="Pfam" id="PF15982">
    <property type="entry name" value="TMEM135_C_rich"/>
    <property type="match status" value="1"/>
</dbReference>
<feature type="transmembrane region" description="Helical" evidence="6">
    <location>
        <begin position="158"/>
        <end position="176"/>
    </location>
</feature>
<name>A0A8S3WMX2_PARAO</name>
<dbReference type="PANTHER" id="PTHR12459:SF15">
    <property type="entry name" value="TRANSMEMBRANE PROTEIN 135"/>
    <property type="match status" value="1"/>
</dbReference>
<evidence type="ECO:0000256" key="5">
    <source>
        <dbReference type="ARBA" id="ARBA00023136"/>
    </source>
</evidence>
<feature type="domain" description="Transmembrane protein 135 N-terminal" evidence="7">
    <location>
        <begin position="18"/>
        <end position="142"/>
    </location>
</feature>